<sequence>MEDQVSASPDKSTSNKPGSPGRIPTPKPTSPSRPSPPSCPVSRWPSPPRKPPLPPSSKTAKSPLKYPNSSAGLIPAPSTTTSVRGSTTPFAPPSLTSNSSFSAFFRPSLASTYPVPDSTSPSPDSSPSSSRSTPTKLPPAMARPSPSASLTSPTPASTTKPNKQPKTAPRSSISAWSPPAWSLTAQFGRPGGRESSAWPWNYTTARSPKSPLGPKSSSANSARFGPGKRTKTRGMGLLQPKIPRKSRRRRGEEGE</sequence>
<proteinExistence type="predicted"/>
<feature type="compositionally biased region" description="Pro residues" evidence="1">
    <location>
        <begin position="23"/>
        <end position="55"/>
    </location>
</feature>
<dbReference type="EMBL" id="JACGWK010000011">
    <property type="protein sequence ID" value="KAL0326525.1"/>
    <property type="molecule type" value="Genomic_DNA"/>
</dbReference>
<reference evidence="2" key="1">
    <citation type="submission" date="2020-06" db="EMBL/GenBank/DDBJ databases">
        <authorList>
            <person name="Li T."/>
            <person name="Hu X."/>
            <person name="Zhang T."/>
            <person name="Song X."/>
            <person name="Zhang H."/>
            <person name="Dai N."/>
            <person name="Sheng W."/>
            <person name="Hou X."/>
            <person name="Wei L."/>
        </authorList>
    </citation>
    <scope>NUCLEOTIDE SEQUENCE</scope>
    <source>
        <strain evidence="2">G01</strain>
        <tissue evidence="2">Leaf</tissue>
    </source>
</reference>
<feature type="compositionally biased region" description="Polar residues" evidence="1">
    <location>
        <begin position="1"/>
        <end position="17"/>
    </location>
</feature>
<evidence type="ECO:0000256" key="1">
    <source>
        <dbReference type="SAM" id="MobiDB-lite"/>
    </source>
</evidence>
<feature type="compositionally biased region" description="Polar residues" evidence="1">
    <location>
        <begin position="67"/>
        <end position="102"/>
    </location>
</feature>
<feature type="compositionally biased region" description="Low complexity" evidence="1">
    <location>
        <begin position="168"/>
        <end position="182"/>
    </location>
</feature>
<evidence type="ECO:0000313" key="2">
    <source>
        <dbReference type="EMBL" id="KAL0326525.1"/>
    </source>
</evidence>
<organism evidence="2">
    <name type="scientific">Sesamum angustifolium</name>
    <dbReference type="NCBI Taxonomy" id="2727405"/>
    <lineage>
        <taxon>Eukaryota</taxon>
        <taxon>Viridiplantae</taxon>
        <taxon>Streptophyta</taxon>
        <taxon>Embryophyta</taxon>
        <taxon>Tracheophyta</taxon>
        <taxon>Spermatophyta</taxon>
        <taxon>Magnoliopsida</taxon>
        <taxon>eudicotyledons</taxon>
        <taxon>Gunneridae</taxon>
        <taxon>Pentapetalae</taxon>
        <taxon>asterids</taxon>
        <taxon>lamiids</taxon>
        <taxon>Lamiales</taxon>
        <taxon>Pedaliaceae</taxon>
        <taxon>Sesamum</taxon>
    </lineage>
</organism>
<feature type="region of interest" description="Disordered" evidence="1">
    <location>
        <begin position="1"/>
        <end position="255"/>
    </location>
</feature>
<feature type="compositionally biased region" description="Low complexity" evidence="1">
    <location>
        <begin position="111"/>
        <end position="159"/>
    </location>
</feature>
<comment type="caution">
    <text evidence="2">The sequence shown here is derived from an EMBL/GenBank/DDBJ whole genome shotgun (WGS) entry which is preliminary data.</text>
</comment>
<name>A0AAW2M4U7_9LAMI</name>
<dbReference type="AlphaFoldDB" id="A0AAW2M4U7"/>
<accession>A0AAW2M4U7</accession>
<feature type="compositionally biased region" description="Low complexity" evidence="1">
    <location>
        <begin position="207"/>
        <end position="218"/>
    </location>
</feature>
<gene>
    <name evidence="2" type="ORF">Sangu_1730500</name>
</gene>
<reference evidence="2" key="2">
    <citation type="journal article" date="2024" name="Plant">
        <title>Genomic evolution and insights into agronomic trait innovations of Sesamum species.</title>
        <authorList>
            <person name="Miao H."/>
            <person name="Wang L."/>
            <person name="Qu L."/>
            <person name="Liu H."/>
            <person name="Sun Y."/>
            <person name="Le M."/>
            <person name="Wang Q."/>
            <person name="Wei S."/>
            <person name="Zheng Y."/>
            <person name="Lin W."/>
            <person name="Duan Y."/>
            <person name="Cao H."/>
            <person name="Xiong S."/>
            <person name="Wang X."/>
            <person name="Wei L."/>
            <person name="Li C."/>
            <person name="Ma Q."/>
            <person name="Ju M."/>
            <person name="Zhao R."/>
            <person name="Li G."/>
            <person name="Mu C."/>
            <person name="Tian Q."/>
            <person name="Mei H."/>
            <person name="Zhang T."/>
            <person name="Gao T."/>
            <person name="Zhang H."/>
        </authorList>
    </citation>
    <scope>NUCLEOTIDE SEQUENCE</scope>
    <source>
        <strain evidence="2">G01</strain>
    </source>
</reference>
<protein>
    <submittedName>
        <fullName evidence="2">Uncharacterized protein</fullName>
    </submittedName>
</protein>